<evidence type="ECO:0008006" key="5">
    <source>
        <dbReference type="Google" id="ProtNLM"/>
    </source>
</evidence>
<dbReference type="InterPro" id="IPR049237">
    <property type="entry name" value="DUF2264_C"/>
</dbReference>
<proteinExistence type="predicted"/>
<evidence type="ECO:0000259" key="2">
    <source>
        <dbReference type="Pfam" id="PF20938"/>
    </source>
</evidence>
<name>A0A5M9MHM4_9EURO</name>
<evidence type="ECO:0000313" key="3">
    <source>
        <dbReference type="EMBL" id="KAA8644824.1"/>
    </source>
</evidence>
<feature type="domain" description="DUF2264" evidence="1">
    <location>
        <begin position="19"/>
        <end position="115"/>
    </location>
</feature>
<feature type="domain" description="DUF2264" evidence="2">
    <location>
        <begin position="136"/>
        <end position="230"/>
    </location>
</feature>
<gene>
    <name evidence="3" type="ORF">ATNIH1004_009032</name>
</gene>
<dbReference type="AlphaFoldDB" id="A0A5M9MHM4"/>
<dbReference type="GeneID" id="54331734"/>
<dbReference type="PANTHER" id="PTHR35339">
    <property type="entry name" value="LINALOOL DEHYDRATASE_ISOMERASE DOMAIN-CONTAINING PROTEIN"/>
    <property type="match status" value="1"/>
</dbReference>
<dbReference type="EMBL" id="QUQM01000006">
    <property type="protein sequence ID" value="KAA8644824.1"/>
    <property type="molecule type" value="Genomic_DNA"/>
</dbReference>
<dbReference type="VEuPathDB" id="FungiDB:EYZ11_007931"/>
<dbReference type="OrthoDB" id="5150166at2759"/>
<dbReference type="RefSeq" id="XP_033424185.1">
    <property type="nucleotide sequence ID" value="XM_033573633.1"/>
</dbReference>
<dbReference type="PANTHER" id="PTHR35339:SF4">
    <property type="entry name" value="LINALOOL DEHYDRATASE_ISOMERASE DOMAIN-CONTAINING PROTEIN"/>
    <property type="match status" value="1"/>
</dbReference>
<dbReference type="InterPro" id="IPR049349">
    <property type="entry name" value="DUF2264_N"/>
</dbReference>
<reference evidence="3 4" key="1">
    <citation type="submission" date="2019-08" db="EMBL/GenBank/DDBJ databases">
        <title>The genome sequence of a newly discovered highly antifungal drug resistant Aspergillus species, Aspergillus tanneri NIH 1004.</title>
        <authorList>
            <person name="Mounaud S."/>
            <person name="Singh I."/>
            <person name="Joardar V."/>
            <person name="Pakala S."/>
            <person name="Pakala S."/>
            <person name="Venepally P."/>
            <person name="Chung J.K."/>
            <person name="Losada L."/>
            <person name="Nierman W.C."/>
        </authorList>
    </citation>
    <scope>NUCLEOTIDE SEQUENCE [LARGE SCALE GENOMIC DNA]</scope>
    <source>
        <strain evidence="3 4">NIH1004</strain>
    </source>
</reference>
<sequence>MEDTKSAPENLRKSLQYDLFGRTMTYRFAMTGFLGALGFTDRAACSPDLGVVKGLLLRYFRWCATEKDIFNSDGTLNLGHSPTNMYLTENYNSSSSPYWCYLSFVSLALPESHPSGQLPKSPIPVLPFWRLQPWSILSTLQACHYPLKVTQAKYGKFAYIASFGLSVPTRAYQLEQHAPRSMLAFSDNGGDIWHTRQQSLNARFEWRNETPILVSDWKPWPDVEVATFLVLLLEGSEN</sequence>
<dbReference type="Proteomes" id="UP000324241">
    <property type="component" value="Unassembled WGS sequence"/>
</dbReference>
<organism evidence="3 4">
    <name type="scientific">Aspergillus tanneri</name>
    <dbReference type="NCBI Taxonomy" id="1220188"/>
    <lineage>
        <taxon>Eukaryota</taxon>
        <taxon>Fungi</taxon>
        <taxon>Dikarya</taxon>
        <taxon>Ascomycota</taxon>
        <taxon>Pezizomycotina</taxon>
        <taxon>Eurotiomycetes</taxon>
        <taxon>Eurotiomycetidae</taxon>
        <taxon>Eurotiales</taxon>
        <taxon>Aspergillaceae</taxon>
        <taxon>Aspergillus</taxon>
        <taxon>Aspergillus subgen. Circumdati</taxon>
    </lineage>
</organism>
<comment type="caution">
    <text evidence="3">The sequence shown here is derived from an EMBL/GenBank/DDBJ whole genome shotgun (WGS) entry which is preliminary data.</text>
</comment>
<evidence type="ECO:0000313" key="4">
    <source>
        <dbReference type="Proteomes" id="UP000324241"/>
    </source>
</evidence>
<evidence type="ECO:0000259" key="1">
    <source>
        <dbReference type="Pfam" id="PF10022"/>
    </source>
</evidence>
<dbReference type="Pfam" id="PF10022">
    <property type="entry name" value="DUF2264"/>
    <property type="match status" value="1"/>
</dbReference>
<dbReference type="PIRSF" id="PIRSF014753">
    <property type="entry name" value="UCP014753"/>
    <property type="match status" value="1"/>
</dbReference>
<accession>A0A5M9MHM4</accession>
<dbReference type="Pfam" id="PF20938">
    <property type="entry name" value="DUF2264_C"/>
    <property type="match status" value="1"/>
</dbReference>
<protein>
    <recommendedName>
        <fullName evidence="5">DUF2264 domain-containing protein</fullName>
    </recommendedName>
</protein>
<dbReference type="InterPro" id="IPR016624">
    <property type="entry name" value="UCP014753"/>
</dbReference>